<accession>A0ACB8SU50</accession>
<reference evidence="1" key="1">
    <citation type="submission" date="2021-03" db="EMBL/GenBank/DDBJ databases">
        <authorList>
            <consortium name="DOE Joint Genome Institute"/>
            <person name="Ahrendt S."/>
            <person name="Looney B.P."/>
            <person name="Miyauchi S."/>
            <person name="Morin E."/>
            <person name="Drula E."/>
            <person name="Courty P.E."/>
            <person name="Chicoki N."/>
            <person name="Fauchery L."/>
            <person name="Kohler A."/>
            <person name="Kuo A."/>
            <person name="Labutti K."/>
            <person name="Pangilinan J."/>
            <person name="Lipzen A."/>
            <person name="Riley R."/>
            <person name="Andreopoulos W."/>
            <person name="He G."/>
            <person name="Johnson J."/>
            <person name="Barry K.W."/>
            <person name="Grigoriev I.V."/>
            <person name="Nagy L."/>
            <person name="Hibbett D."/>
            <person name="Henrissat B."/>
            <person name="Matheny P.B."/>
            <person name="Labbe J."/>
            <person name="Martin F."/>
        </authorList>
    </citation>
    <scope>NUCLEOTIDE SEQUENCE</scope>
    <source>
        <strain evidence="1">HHB10654</strain>
    </source>
</reference>
<proteinExistence type="predicted"/>
<sequence length="103" mass="11865">MSQSRFAQQLRTIASEWPKDPLRPTLQLKTFLTSLAEHPNLGPRTVAATRALHKNRLAKKFPLPESVLQPASMPLHYARLKEGYEKSLQGIGRPWWKVFFGIW</sequence>
<organism evidence="1 2">
    <name type="scientific">Artomyces pyxidatus</name>
    <dbReference type="NCBI Taxonomy" id="48021"/>
    <lineage>
        <taxon>Eukaryota</taxon>
        <taxon>Fungi</taxon>
        <taxon>Dikarya</taxon>
        <taxon>Basidiomycota</taxon>
        <taxon>Agaricomycotina</taxon>
        <taxon>Agaricomycetes</taxon>
        <taxon>Russulales</taxon>
        <taxon>Auriscalpiaceae</taxon>
        <taxon>Artomyces</taxon>
    </lineage>
</organism>
<dbReference type="Proteomes" id="UP000814140">
    <property type="component" value="Unassembled WGS sequence"/>
</dbReference>
<gene>
    <name evidence="1" type="ORF">BV25DRAFT_1807912</name>
</gene>
<comment type="caution">
    <text evidence="1">The sequence shown here is derived from an EMBL/GenBank/DDBJ whole genome shotgun (WGS) entry which is preliminary data.</text>
</comment>
<dbReference type="EMBL" id="MU277221">
    <property type="protein sequence ID" value="KAI0060114.1"/>
    <property type="molecule type" value="Genomic_DNA"/>
</dbReference>
<name>A0ACB8SU50_9AGAM</name>
<protein>
    <submittedName>
        <fullName evidence="1">Uncharacterized protein</fullName>
    </submittedName>
</protein>
<evidence type="ECO:0000313" key="2">
    <source>
        <dbReference type="Proteomes" id="UP000814140"/>
    </source>
</evidence>
<reference evidence="1" key="2">
    <citation type="journal article" date="2022" name="New Phytol.">
        <title>Evolutionary transition to the ectomycorrhizal habit in the genomes of a hyperdiverse lineage of mushroom-forming fungi.</title>
        <authorList>
            <person name="Looney B."/>
            <person name="Miyauchi S."/>
            <person name="Morin E."/>
            <person name="Drula E."/>
            <person name="Courty P.E."/>
            <person name="Kohler A."/>
            <person name="Kuo A."/>
            <person name="LaButti K."/>
            <person name="Pangilinan J."/>
            <person name="Lipzen A."/>
            <person name="Riley R."/>
            <person name="Andreopoulos W."/>
            <person name="He G."/>
            <person name="Johnson J."/>
            <person name="Nolan M."/>
            <person name="Tritt A."/>
            <person name="Barry K.W."/>
            <person name="Grigoriev I.V."/>
            <person name="Nagy L.G."/>
            <person name="Hibbett D."/>
            <person name="Henrissat B."/>
            <person name="Matheny P.B."/>
            <person name="Labbe J."/>
            <person name="Martin F.M."/>
        </authorList>
    </citation>
    <scope>NUCLEOTIDE SEQUENCE</scope>
    <source>
        <strain evidence="1">HHB10654</strain>
    </source>
</reference>
<evidence type="ECO:0000313" key="1">
    <source>
        <dbReference type="EMBL" id="KAI0060114.1"/>
    </source>
</evidence>
<keyword evidence="2" id="KW-1185">Reference proteome</keyword>